<dbReference type="UniPathway" id="UPA00354"/>
<evidence type="ECO:0000256" key="3">
    <source>
        <dbReference type="ARBA" id="ARBA00002823"/>
    </source>
</evidence>
<keyword evidence="9 11" id="KW-0386">Hypusine biosynthesis</keyword>
<comment type="function">
    <text evidence="3 11">Catalyzes the NAD-dependent oxidative cleavage of spermidine and the subsequent transfer of the butylamine moiety of spermidine to the epsilon-amino group of a specific lysine residue of the eIF-5A precursor protein to form the intermediate deoxyhypusine residue.</text>
</comment>
<dbReference type="InterPro" id="IPR036982">
    <property type="entry name" value="Deoxyhypusine_synthase_sf"/>
</dbReference>
<evidence type="ECO:0000256" key="4">
    <source>
        <dbReference type="ARBA" id="ARBA00005041"/>
    </source>
</evidence>
<dbReference type="InterPro" id="IPR002773">
    <property type="entry name" value="Deoxyhypusine_synthase"/>
</dbReference>
<dbReference type="EC" id="2.5.1.46" evidence="6 11"/>
<dbReference type="KEGG" id="ave:Arcve_1345"/>
<dbReference type="AlphaFoldDB" id="F2KNE7"/>
<accession>F2KNE7</accession>
<organism evidence="12 13">
    <name type="scientific">Archaeoglobus veneficus (strain DSM 11195 / SNP6)</name>
    <dbReference type="NCBI Taxonomy" id="693661"/>
    <lineage>
        <taxon>Archaea</taxon>
        <taxon>Methanobacteriati</taxon>
        <taxon>Methanobacteriota</taxon>
        <taxon>Archaeoglobi</taxon>
        <taxon>Archaeoglobales</taxon>
        <taxon>Archaeoglobaceae</taxon>
        <taxon>Archaeoglobus</taxon>
    </lineage>
</organism>
<comment type="catalytic activity">
    <reaction evidence="1 11">
        <text>[eIF5A protein]-L-lysine + spermidine = [eIF5A protein]-deoxyhypusine + propane-1,3-diamine</text>
        <dbReference type="Rhea" id="RHEA:33299"/>
        <dbReference type="Rhea" id="RHEA-COMP:10143"/>
        <dbReference type="Rhea" id="RHEA-COMP:10144"/>
        <dbReference type="ChEBI" id="CHEBI:29969"/>
        <dbReference type="ChEBI" id="CHEBI:57484"/>
        <dbReference type="ChEBI" id="CHEBI:57834"/>
        <dbReference type="ChEBI" id="CHEBI:82657"/>
        <dbReference type="EC" id="2.5.1.46"/>
    </reaction>
</comment>
<comment type="cofactor">
    <cofactor evidence="2 11">
        <name>NAD(+)</name>
        <dbReference type="ChEBI" id="CHEBI:57540"/>
    </cofactor>
</comment>
<evidence type="ECO:0000256" key="6">
    <source>
        <dbReference type="ARBA" id="ARBA00012683"/>
    </source>
</evidence>
<evidence type="ECO:0000256" key="11">
    <source>
        <dbReference type="HAMAP-Rule" id="MF_00153"/>
    </source>
</evidence>
<dbReference type="InterPro" id="IPR029035">
    <property type="entry name" value="DHS-like_NAD/FAD-binding_dom"/>
</dbReference>
<dbReference type="HAMAP" id="MF_00153">
    <property type="entry name" value="DHS"/>
    <property type="match status" value="1"/>
</dbReference>
<comment type="similarity">
    <text evidence="5 11">Belongs to the deoxyhypusine synthase family.</text>
</comment>
<dbReference type="Pfam" id="PF01916">
    <property type="entry name" value="DS"/>
    <property type="match status" value="1"/>
</dbReference>
<dbReference type="InterPro" id="IPR022899">
    <property type="entry name" value="Deoxyhypus_synthase_arc"/>
</dbReference>
<protein>
    <recommendedName>
        <fullName evidence="10 11">Probable deoxyhypusine synthase</fullName>
        <shortName evidence="11">DHS</shortName>
        <ecNumber evidence="6 11">2.5.1.46</ecNumber>
    </recommendedName>
</protein>
<dbReference type="EMBL" id="CP002588">
    <property type="protein sequence ID" value="AEA47349.1"/>
    <property type="molecule type" value="Genomic_DNA"/>
</dbReference>
<dbReference type="SUPFAM" id="SSF52467">
    <property type="entry name" value="DHS-like NAD/FAD-binding domain"/>
    <property type="match status" value="1"/>
</dbReference>
<evidence type="ECO:0000313" key="12">
    <source>
        <dbReference type="EMBL" id="AEA47349.1"/>
    </source>
</evidence>
<dbReference type="Gene3D" id="3.40.910.10">
    <property type="entry name" value="Deoxyhypusine synthase"/>
    <property type="match status" value="1"/>
</dbReference>
<evidence type="ECO:0000256" key="5">
    <source>
        <dbReference type="ARBA" id="ARBA00009892"/>
    </source>
</evidence>
<dbReference type="GO" id="GO:0034038">
    <property type="term" value="F:deoxyhypusine synthase activity"/>
    <property type="evidence" value="ECO:0007669"/>
    <property type="project" value="UniProtKB-UniRule"/>
</dbReference>
<reference evidence="12 13" key="1">
    <citation type="submission" date="2011-03" db="EMBL/GenBank/DDBJ databases">
        <title>The complete genome of Archaeoglobus veneficus SNP6.</title>
        <authorList>
            <consortium name="US DOE Joint Genome Institute (JGI-PGF)"/>
            <person name="Lucas S."/>
            <person name="Copeland A."/>
            <person name="Lapidus A."/>
            <person name="Bruce D."/>
            <person name="Goodwin L."/>
            <person name="Pitluck S."/>
            <person name="Kyrpides N."/>
            <person name="Mavromatis K."/>
            <person name="Pagani I."/>
            <person name="Ivanova N."/>
            <person name="Mikhailova N."/>
            <person name="Lu M."/>
            <person name="Detter J.C."/>
            <person name="Tapia R."/>
            <person name="Han C."/>
            <person name="Land M."/>
            <person name="Hauser L."/>
            <person name="Markowitz V."/>
            <person name="Cheng J.-F."/>
            <person name="Hugenholtz P."/>
            <person name="Woyke T."/>
            <person name="Wu D."/>
            <person name="Spring S."/>
            <person name="Brambilla E."/>
            <person name="Klenk H.-P."/>
            <person name="Eisen J.A."/>
        </authorList>
    </citation>
    <scope>NUCLEOTIDE SEQUENCE [LARGE SCALE GENOMIC DNA]</scope>
    <source>
        <strain>SNP6</strain>
    </source>
</reference>
<name>F2KNE7_ARCVS</name>
<evidence type="ECO:0000256" key="7">
    <source>
        <dbReference type="ARBA" id="ARBA00022679"/>
    </source>
</evidence>
<dbReference type="Proteomes" id="UP000008136">
    <property type="component" value="Chromosome"/>
</dbReference>
<dbReference type="GO" id="GO:0005737">
    <property type="term" value="C:cytoplasm"/>
    <property type="evidence" value="ECO:0007669"/>
    <property type="project" value="TreeGrafter"/>
</dbReference>
<evidence type="ECO:0000313" key="13">
    <source>
        <dbReference type="Proteomes" id="UP000008136"/>
    </source>
</evidence>
<sequence>MTVTDFTEPVRDIEVRRGLTVEELVEQFGRAGGFTAKKVAEAMHVLEEMVKSDATVFLSFPAAIVATGTRGVIKELVKRKLVDVIITTCGTLDHDLARIWRDYYHGSFMLDDAELHRMGINRIGNVLAPNESYGLILEEKLLPIIEDIYSSKKRLSTRELVWEIGKRIEGEPDAEDSIVYWSYKNRIPVFIPGITDGAVGSQLWIFYQQHKDFVIDVLADESELSDIVFESERTGALIVGGGISKHHTIWWNQFKGGLDYVVYVTTAVEWDGSLSGARPREAISWGKIKEGAKQVTVEGDATIILPLLVCGLIGRLGD</sequence>
<evidence type="ECO:0000256" key="8">
    <source>
        <dbReference type="ARBA" id="ARBA00023027"/>
    </source>
</evidence>
<gene>
    <name evidence="11" type="primary">dys</name>
    <name evidence="12" type="ordered locus">Arcve_1345</name>
</gene>
<dbReference type="HOGENOM" id="CLU_039781_1_0_2"/>
<keyword evidence="7 11" id="KW-0808">Transferase</keyword>
<comment type="pathway">
    <text evidence="4 11">Protein modification; eIF5A hypusination.</text>
</comment>
<keyword evidence="13" id="KW-1185">Reference proteome</keyword>
<dbReference type="NCBIfam" id="NF002294">
    <property type="entry name" value="PRK01221.1"/>
    <property type="match status" value="1"/>
</dbReference>
<dbReference type="eggNOG" id="arCOG04142">
    <property type="taxonomic scope" value="Archaea"/>
</dbReference>
<proteinExistence type="inferred from homology"/>
<evidence type="ECO:0000256" key="1">
    <source>
        <dbReference type="ARBA" id="ARBA00000952"/>
    </source>
</evidence>
<dbReference type="GeneID" id="10394466"/>
<evidence type="ECO:0000256" key="9">
    <source>
        <dbReference type="ARBA" id="ARBA00023256"/>
    </source>
</evidence>
<dbReference type="FunFam" id="3.40.910.10:FF:000010">
    <property type="entry name" value="Deoxyhypusine synthase"/>
    <property type="match status" value="1"/>
</dbReference>
<evidence type="ECO:0000256" key="10">
    <source>
        <dbReference type="ARBA" id="ARBA00039467"/>
    </source>
</evidence>
<dbReference type="NCBIfam" id="TIGR00321">
    <property type="entry name" value="dhys"/>
    <property type="match status" value="1"/>
</dbReference>
<dbReference type="STRING" id="693661.Arcve_1345"/>
<dbReference type="PANTHER" id="PTHR11703">
    <property type="entry name" value="DEOXYHYPUSINE SYNTHASE"/>
    <property type="match status" value="1"/>
</dbReference>
<dbReference type="RefSeq" id="WP_013684010.1">
    <property type="nucleotide sequence ID" value="NC_015320.1"/>
</dbReference>
<feature type="active site" description="Nucleophile" evidence="11">
    <location>
        <position position="287"/>
    </location>
</feature>
<keyword evidence="8 11" id="KW-0520">NAD</keyword>
<dbReference type="PANTHER" id="PTHR11703:SF0">
    <property type="entry name" value="DEOXYHYPUSINE SYNTHASE"/>
    <property type="match status" value="1"/>
</dbReference>
<evidence type="ECO:0000256" key="2">
    <source>
        <dbReference type="ARBA" id="ARBA00001911"/>
    </source>
</evidence>